<sequence>MKKPVFFTVIFLFLSTFVLQAQNRQGYAPSDFVKLEAGTFMMGSPARESARDRDETQRQVLVGSFYIAKHEVNQDEYESVMHKNPSRFRGPNLPVENVSWFDAIIYCNARSEKEGFTPAYIIRDSEIRWDHEANGYRLPTEAEWEYACRAGSSTAFNTGYNITVNQGNFDGNFPYNRNPKGNYRKTTTPVMSFPPNAWGLYDMHGNVYEWCWDQYSVNYNSGNLNGSLRARAVIRGGSWYSEARFLRSANRANADHSAMTNYIGFRVVRSVL</sequence>
<dbReference type="SUPFAM" id="SSF56436">
    <property type="entry name" value="C-type lectin-like"/>
    <property type="match status" value="1"/>
</dbReference>
<dbReference type="Gene3D" id="3.90.1580.10">
    <property type="entry name" value="paralog of FGE (formylglycine-generating enzyme)"/>
    <property type="match status" value="1"/>
</dbReference>
<feature type="domain" description="Sulfatase-modifying factor enzyme-like" evidence="2">
    <location>
        <begin position="31"/>
        <end position="269"/>
    </location>
</feature>
<dbReference type="InterPro" id="IPR016187">
    <property type="entry name" value="CTDL_fold"/>
</dbReference>
<organism evidence="3 4">
    <name type="scientific">Leadbettera azotonutricia (strain ATCC BAA-888 / DSM 13862 / ZAS-9)</name>
    <name type="common">Treponema azotonutricium</name>
    <dbReference type="NCBI Taxonomy" id="545695"/>
    <lineage>
        <taxon>Bacteria</taxon>
        <taxon>Pseudomonadati</taxon>
        <taxon>Spirochaetota</taxon>
        <taxon>Spirochaetia</taxon>
        <taxon>Spirochaetales</taxon>
        <taxon>Breznakiellaceae</taxon>
        <taxon>Leadbettera</taxon>
    </lineage>
</organism>
<dbReference type="EMBL" id="CP001841">
    <property type="protein sequence ID" value="AEF82230.1"/>
    <property type="molecule type" value="Genomic_DNA"/>
</dbReference>
<keyword evidence="3" id="KW-0808">Transferase</keyword>
<gene>
    <name evidence="3" type="ordered locus">TREAZ_2344</name>
</gene>
<evidence type="ECO:0000313" key="4">
    <source>
        <dbReference type="Proteomes" id="UP000009222"/>
    </source>
</evidence>
<evidence type="ECO:0000256" key="1">
    <source>
        <dbReference type="SAM" id="SignalP"/>
    </source>
</evidence>
<keyword evidence="4" id="KW-1185">Reference proteome</keyword>
<dbReference type="EC" id="2.7.11.1" evidence="3"/>
<evidence type="ECO:0000259" key="2">
    <source>
        <dbReference type="Pfam" id="PF03781"/>
    </source>
</evidence>
<reference evidence="4" key="1">
    <citation type="submission" date="2009-12" db="EMBL/GenBank/DDBJ databases">
        <title>Complete sequence of Treponema azotonutricium strain ZAS-9.</title>
        <authorList>
            <person name="Tetu S.G."/>
            <person name="Matson E."/>
            <person name="Ren Q."/>
            <person name="Seshadri R."/>
            <person name="Elbourne L."/>
            <person name="Hassan K.A."/>
            <person name="Durkin A."/>
            <person name="Radune D."/>
            <person name="Mohamoud Y."/>
            <person name="Shay R."/>
            <person name="Jin S."/>
            <person name="Zhang X."/>
            <person name="Lucey K."/>
            <person name="Ballor N.R."/>
            <person name="Ottesen E."/>
            <person name="Rosenthal R."/>
            <person name="Allen A."/>
            <person name="Leadbetter J.R."/>
            <person name="Paulsen I.T."/>
        </authorList>
    </citation>
    <scope>NUCLEOTIDE SEQUENCE [LARGE SCALE GENOMIC DNA]</scope>
    <source>
        <strain evidence="4">ATCC BAA-888 / DSM 13862 / ZAS-9</strain>
    </source>
</reference>
<reference evidence="3 4" key="2">
    <citation type="journal article" date="2011" name="ISME J.">
        <title>RNA-seq reveals cooperative metabolic interactions between two termite-gut spirochete species in co-culture.</title>
        <authorList>
            <person name="Rosenthal A.Z."/>
            <person name="Matson E.G."/>
            <person name="Eldar A."/>
            <person name="Leadbetter J.R."/>
        </authorList>
    </citation>
    <scope>NUCLEOTIDE SEQUENCE [LARGE SCALE GENOMIC DNA]</scope>
    <source>
        <strain evidence="4">ATCC BAA-888 / DSM 13862 / ZAS-9</strain>
    </source>
</reference>
<dbReference type="Pfam" id="PF03781">
    <property type="entry name" value="FGE-sulfatase"/>
    <property type="match status" value="1"/>
</dbReference>
<dbReference type="InterPro" id="IPR005532">
    <property type="entry name" value="SUMF_dom"/>
</dbReference>
<feature type="signal peptide" evidence="1">
    <location>
        <begin position="1"/>
        <end position="21"/>
    </location>
</feature>
<protein>
    <submittedName>
        <fullName evidence="3">Serine/threonine-protein kinase Pkn1</fullName>
        <ecNumber evidence="3">2.7.11.1</ecNumber>
    </submittedName>
</protein>
<dbReference type="InParanoid" id="F5YGH3"/>
<dbReference type="KEGG" id="taz:TREAZ_2344"/>
<dbReference type="GO" id="GO:0004674">
    <property type="term" value="F:protein serine/threonine kinase activity"/>
    <property type="evidence" value="ECO:0007669"/>
    <property type="project" value="UniProtKB-EC"/>
</dbReference>
<dbReference type="OrthoDB" id="9812707at2"/>
<accession>F5YGH3</accession>
<dbReference type="InterPro" id="IPR042095">
    <property type="entry name" value="SUMF_sf"/>
</dbReference>
<evidence type="ECO:0000313" key="3">
    <source>
        <dbReference type="EMBL" id="AEF82230.1"/>
    </source>
</evidence>
<dbReference type="GO" id="GO:0120147">
    <property type="term" value="F:formylglycine-generating oxidase activity"/>
    <property type="evidence" value="ECO:0007669"/>
    <property type="project" value="TreeGrafter"/>
</dbReference>
<dbReference type="Proteomes" id="UP000009222">
    <property type="component" value="Chromosome"/>
</dbReference>
<dbReference type="HOGENOM" id="CLU_012431_2_4_12"/>
<name>F5YGH3_LEAAZ</name>
<keyword evidence="3" id="KW-0418">Kinase</keyword>
<dbReference type="STRING" id="545695.TREAZ_2344"/>
<dbReference type="PANTHER" id="PTHR23150">
    <property type="entry name" value="SULFATASE MODIFYING FACTOR 1, 2"/>
    <property type="match status" value="1"/>
</dbReference>
<dbReference type="AlphaFoldDB" id="F5YGH3"/>
<dbReference type="RefSeq" id="WP_015713168.1">
    <property type="nucleotide sequence ID" value="NC_015577.1"/>
</dbReference>
<dbReference type="eggNOG" id="COG1262">
    <property type="taxonomic scope" value="Bacteria"/>
</dbReference>
<proteinExistence type="predicted"/>
<keyword evidence="1" id="KW-0732">Signal</keyword>
<feature type="chain" id="PRO_5003335182" evidence="1">
    <location>
        <begin position="22"/>
        <end position="272"/>
    </location>
</feature>
<dbReference type="InterPro" id="IPR051043">
    <property type="entry name" value="Sulfatase_Mod_Factor_Kinase"/>
</dbReference>
<dbReference type="PANTHER" id="PTHR23150:SF19">
    <property type="entry name" value="FORMYLGLYCINE-GENERATING ENZYME"/>
    <property type="match status" value="1"/>
</dbReference>